<evidence type="ECO:0000313" key="5">
    <source>
        <dbReference type="Proteomes" id="UP000181860"/>
    </source>
</evidence>
<feature type="coiled-coil region" evidence="1">
    <location>
        <begin position="161"/>
        <end position="263"/>
    </location>
</feature>
<reference evidence="3 5" key="1">
    <citation type="submission" date="2016-10" db="EMBL/GenBank/DDBJ databases">
        <authorList>
            <person name="Varghese N."/>
            <person name="Submissions S."/>
        </authorList>
    </citation>
    <scope>NUCLEOTIDE SEQUENCE [LARGE SCALE GENOMIC DNA]</scope>
    <source>
        <strain evidence="3 5">ATCC 43761</strain>
    </source>
</reference>
<dbReference type="EMBL" id="FMXC01000003">
    <property type="protein sequence ID" value="SDA43529.1"/>
    <property type="molecule type" value="Genomic_DNA"/>
</dbReference>
<dbReference type="Proteomes" id="UP001242513">
    <property type="component" value="Chromosome"/>
</dbReference>
<sequence length="996" mass="113166">MTKKVVDVKSVVLAGAALGAGVTLAAVQQPNTVSAATISSEDQQRNLAQSQNKLQEVQTKYKQQKAFVTSAQTQTKVAENNVNVTKQNLSETSDKLNELNQQGNLAQTKAKINNQNQVVEQNKQTASQARQDVINQKQVVAQAKTNYTNKQTDLAKQQKITANAEQVAQKAQFKLDNEQKERLTNAYASAQKAVEQDNQDIAVTTSRNTANQKEIAALNKKLESATKLNNQTDQELSKAASINQQAQQAKNKQQAKVTKQQIEYDQIYGKQGKLANLRIKLDENVQYQNSVRLPYTLQELRDADDQSTDQNWAAIVKKSENAYHESQNQFKRENQDEDNELVNPKHLTLIQERQLSEYTMRIINNARQQLNLPVWTYGMNTQSLADDIAKDYDDHGRSNRQGHYVEGIVREANKHGLKINNNYIEDMYAFFAPLDKPITMTDAKRNLYDNLKGMLLGNVCNPGSNPEYHHANNFLEEDPATYALSLSNQKENDYDFVTTHFINVTSGQHAIAGGGTAYTGVADISKHNGGSWIKDPDADLEIRNEITQLEQKQGNQLAVLNQFKNQLSDLTNKAMNAELSYSSTKAQAVQIKANLVNFQTKLGKKQQELATGKKNLIDLKQKLVSDNSTLTEAKDKLKKFNAIQDKYVQDYQQKKAEYQKQKTVLDNLAKKVQHQKQNLEQMIEKQNKLISFTNEAEKAVQLSQNVLDKEEQHQEEIMTVQGQATKLQEQFDKQKAVFDQAKDLLKKEQSKLQKVAEDESNAKQNVEMMQKMQRVAEEQKEIKQNSHKMVNVKQQNKEKIKMQPITQAKKVNTRVIALAQDHVKRPVLVIKPQLDHESKASNDAGEEDNRIVYLPIVNNNCNWTADSYNDQGQKDAVGIFTDSYWQILDQKKINGKYFYRILANVWVSADEVKKVASLSSKFNDEHQFLGIVQLINNLDQIPLLDANGNFTDKFIKPGTSWKVWAIKWIDGQEMIRLGTEKQWISIKYVKTFIKEN</sequence>
<evidence type="ECO:0000313" key="3">
    <source>
        <dbReference type="EMBL" id="SDA43529.1"/>
    </source>
</evidence>
<keyword evidence="1" id="KW-0175">Coiled coil</keyword>
<protein>
    <submittedName>
        <fullName evidence="4">SEC10/PgrA surface exclusion domain-containing protein</fullName>
    </submittedName>
</protein>
<keyword evidence="5" id="KW-1185">Reference proteome</keyword>
<dbReference type="EMBL" id="CP123735">
    <property type="protein sequence ID" value="WGO86120.1"/>
    <property type="molecule type" value="Genomic_DNA"/>
</dbReference>
<dbReference type="Proteomes" id="UP000181860">
    <property type="component" value="Unassembled WGS sequence"/>
</dbReference>
<keyword evidence="2" id="KW-0732">Signal</keyword>
<feature type="coiled-coil region" evidence="1">
    <location>
        <begin position="40"/>
        <end position="129"/>
    </location>
</feature>
<proteinExistence type="predicted"/>
<accession>A0AAX3UEE7</accession>
<reference evidence="4" key="2">
    <citation type="journal article" date="2022" name="Food Funct.">
        <title>Lactobacillus kefiranofaciens ZW18 from Kefir enhances the anti-tumor effect of anti-programmed cell death 1 (PD-1) immunotherapy by modulating the gut microbiota.</title>
        <authorList>
            <person name="Zhao J."/>
            <person name="Wang Y."/>
            <person name="Wang J."/>
            <person name="Lv M."/>
            <person name="Zhou C."/>
            <person name="Jia L."/>
            <person name="Geng W."/>
        </authorList>
    </citation>
    <scope>NUCLEOTIDE SEQUENCE</scope>
    <source>
        <strain evidence="4">ZW18</strain>
    </source>
</reference>
<evidence type="ECO:0000313" key="6">
    <source>
        <dbReference type="Proteomes" id="UP001242513"/>
    </source>
</evidence>
<reference evidence="4" key="3">
    <citation type="submission" date="2023-04" db="EMBL/GenBank/DDBJ databases">
        <authorList>
            <person name="Wang Y."/>
        </authorList>
    </citation>
    <scope>NUCLEOTIDE SEQUENCE</scope>
    <source>
        <strain evidence="4">ZW18</strain>
    </source>
</reference>
<dbReference type="InterPro" id="IPR027607">
    <property type="entry name" value="Surf_Exclu_SEC10/PgrA"/>
</dbReference>
<evidence type="ECO:0000256" key="1">
    <source>
        <dbReference type="SAM" id="Coils"/>
    </source>
</evidence>
<evidence type="ECO:0000313" key="4">
    <source>
        <dbReference type="EMBL" id="WGO86120.1"/>
    </source>
</evidence>
<dbReference type="NCBIfam" id="TIGR04320">
    <property type="entry name" value="Surf_Exclu_PgrA"/>
    <property type="match status" value="1"/>
</dbReference>
<organism evidence="4 6">
    <name type="scientific">Lactobacillus kefiranofaciens</name>
    <dbReference type="NCBI Taxonomy" id="267818"/>
    <lineage>
        <taxon>Bacteria</taxon>
        <taxon>Bacillati</taxon>
        <taxon>Bacillota</taxon>
        <taxon>Bacilli</taxon>
        <taxon>Lactobacillales</taxon>
        <taxon>Lactobacillaceae</taxon>
        <taxon>Lactobacillus</taxon>
    </lineage>
</organism>
<feature type="signal peptide" evidence="2">
    <location>
        <begin position="1"/>
        <end position="25"/>
    </location>
</feature>
<name>A0AAX3UEE7_9LACO</name>
<feature type="chain" id="PRO_5043802721" evidence="2">
    <location>
        <begin position="26"/>
        <end position="996"/>
    </location>
</feature>
<dbReference type="AlphaFoldDB" id="A0AAX3UEE7"/>
<dbReference type="RefSeq" id="WP_013854364.1">
    <property type="nucleotide sequence ID" value="NZ_CP123735.1"/>
</dbReference>
<gene>
    <name evidence="4" type="ORF">QEJ78_01100</name>
    <name evidence="3" type="ORF">SAMN02983011_00565</name>
</gene>
<feature type="coiled-coil region" evidence="1">
    <location>
        <begin position="648"/>
        <end position="795"/>
    </location>
</feature>
<evidence type="ECO:0000256" key="2">
    <source>
        <dbReference type="SAM" id="SignalP"/>
    </source>
</evidence>